<evidence type="ECO:0000256" key="2">
    <source>
        <dbReference type="SAM" id="Phobius"/>
    </source>
</evidence>
<feature type="region of interest" description="Disordered" evidence="1">
    <location>
        <begin position="295"/>
        <end position="343"/>
    </location>
</feature>
<feature type="transmembrane region" description="Helical" evidence="2">
    <location>
        <begin position="54"/>
        <end position="73"/>
    </location>
</feature>
<sequence length="343" mass="38028">MALDALRTRLGIGGRRRRFIDIEDVRDLEEISDPETTSDESGTSVREWAMRHPAWAVVSGLALLIAGGLLVRFTARFTVTLVTSPWTYAAIGAALVLGYTYRNGWRRRDTQVTDWDELTLKQGGDSVAYKGRFVELSGRADAFIPIKGWSGVFSSPRPYANGEIAAGLNESFDPWQMDESKAAIIRLEPGENGSLVSISDTEWGGKKIVQETNGVKPDPTGNHTSLQCSLPDFGDERANELREQLEQLMSDLHDAWGENDALRRRNRNLKERMNEPIEDELEQRIGQYERLAAVSSISRGRGRSRGETVPPKPRADFAGNGSAASNGADAEFQQVEEELSDDE</sequence>
<dbReference type="EMBL" id="CP081958">
    <property type="protein sequence ID" value="QZP37084.1"/>
    <property type="molecule type" value="Genomic_DNA"/>
</dbReference>
<name>A0A8T8WBF7_9EURY</name>
<evidence type="ECO:0000256" key="1">
    <source>
        <dbReference type="SAM" id="MobiDB-lite"/>
    </source>
</evidence>
<dbReference type="AlphaFoldDB" id="A0A8T8WBF7"/>
<dbReference type="Proteomes" id="UP000826254">
    <property type="component" value="Chromosome"/>
</dbReference>
<feature type="transmembrane region" description="Helical" evidence="2">
    <location>
        <begin position="85"/>
        <end position="101"/>
    </location>
</feature>
<feature type="compositionally biased region" description="Low complexity" evidence="1">
    <location>
        <begin position="316"/>
        <end position="330"/>
    </location>
</feature>
<gene>
    <name evidence="3" type="ORF">K6T50_12400</name>
</gene>
<dbReference type="GeneID" id="67178956"/>
<protein>
    <submittedName>
        <fullName evidence="3">Uncharacterized protein</fullName>
    </submittedName>
</protein>
<dbReference type="RefSeq" id="WP_222606899.1">
    <property type="nucleotide sequence ID" value="NZ_CP081958.1"/>
</dbReference>
<reference evidence="3 4" key="1">
    <citation type="journal article" date="2021" name="Int. J. Syst. Evol. Microbiol.">
        <title>Halobaculum halophilum sp. nov. and Halobaculum salinum sp. nov., isolated from salt lake and saline soil.</title>
        <authorList>
            <person name="Cui H.L."/>
            <person name="Shi X.W."/>
            <person name="Yin X.M."/>
            <person name="Yang X.Y."/>
            <person name="Hou J."/>
            <person name="Zhu L."/>
        </authorList>
    </citation>
    <scope>NUCLEOTIDE SEQUENCE [LARGE SCALE GENOMIC DNA]</scope>
    <source>
        <strain evidence="3 4">NBRC 109044</strain>
    </source>
</reference>
<accession>A0A8T8WBF7</accession>
<organism evidence="3 4">
    <name type="scientific">Halobaculum magnesiiphilum</name>
    <dbReference type="NCBI Taxonomy" id="1017351"/>
    <lineage>
        <taxon>Archaea</taxon>
        <taxon>Methanobacteriati</taxon>
        <taxon>Methanobacteriota</taxon>
        <taxon>Stenosarchaea group</taxon>
        <taxon>Halobacteria</taxon>
        <taxon>Halobacteriales</taxon>
        <taxon>Haloferacaceae</taxon>
        <taxon>Halobaculum</taxon>
    </lineage>
</organism>
<keyword evidence="4" id="KW-1185">Reference proteome</keyword>
<feature type="compositionally biased region" description="Acidic residues" evidence="1">
    <location>
        <begin position="334"/>
        <end position="343"/>
    </location>
</feature>
<keyword evidence="2" id="KW-0472">Membrane</keyword>
<proteinExistence type="predicted"/>
<keyword evidence="2" id="KW-1133">Transmembrane helix</keyword>
<keyword evidence="2" id="KW-0812">Transmembrane</keyword>
<evidence type="ECO:0000313" key="3">
    <source>
        <dbReference type="EMBL" id="QZP37084.1"/>
    </source>
</evidence>
<dbReference type="KEGG" id="hmp:K6T50_12400"/>
<evidence type="ECO:0000313" key="4">
    <source>
        <dbReference type="Proteomes" id="UP000826254"/>
    </source>
</evidence>